<proteinExistence type="predicted"/>
<reference evidence="2" key="1">
    <citation type="journal article" date="2023" name="BMC Genomics">
        <title>Chromosome-level genome assemblies of Cutaneotrichosporon spp. (Trichosporonales, Basidiomycota) reveal imbalanced evolution between nucleotide sequences and chromosome synteny.</title>
        <authorList>
            <person name="Kobayashi Y."/>
            <person name="Kayamori A."/>
            <person name="Aoki K."/>
            <person name="Shiwa Y."/>
            <person name="Matsutani M."/>
            <person name="Fujita N."/>
            <person name="Sugita T."/>
            <person name="Iwasaki W."/>
            <person name="Tanaka N."/>
            <person name="Takashima M."/>
        </authorList>
    </citation>
    <scope>NUCLEOTIDE SEQUENCE</scope>
    <source>
        <strain evidence="2">HIS016</strain>
    </source>
</reference>
<dbReference type="Proteomes" id="UP001222932">
    <property type="component" value="Unassembled WGS sequence"/>
</dbReference>
<protein>
    <submittedName>
        <fullName evidence="2">Uncharacterized protein</fullName>
    </submittedName>
</protein>
<dbReference type="EMBL" id="BTCM01000001">
    <property type="protein sequence ID" value="GMK53984.1"/>
    <property type="molecule type" value="Genomic_DNA"/>
</dbReference>
<feature type="compositionally biased region" description="Acidic residues" evidence="1">
    <location>
        <begin position="42"/>
        <end position="82"/>
    </location>
</feature>
<organism evidence="2 3">
    <name type="scientific">Cutaneotrichosporon spelunceum</name>
    <dbReference type="NCBI Taxonomy" id="1672016"/>
    <lineage>
        <taxon>Eukaryota</taxon>
        <taxon>Fungi</taxon>
        <taxon>Dikarya</taxon>
        <taxon>Basidiomycota</taxon>
        <taxon>Agaricomycotina</taxon>
        <taxon>Tremellomycetes</taxon>
        <taxon>Trichosporonales</taxon>
        <taxon>Trichosporonaceae</taxon>
        <taxon>Cutaneotrichosporon</taxon>
    </lineage>
</organism>
<accession>A0AAD3TNZ9</accession>
<feature type="compositionally biased region" description="Basic and acidic residues" evidence="1">
    <location>
        <begin position="1"/>
        <end position="20"/>
    </location>
</feature>
<sequence>MSAENKDAAAVDEAEAKVADPEETVNAQADATENGAAPSDGNESDVEAEDDGFDDDFDDDGFEEDEDDDESEEEYEDDEDPNAEGRRMLAELVEDGDVETDEEDEAFDGNVVVGKKRKVGETDGDLAGDGNRPPTKRLETEDDAEE</sequence>
<reference evidence="2" key="2">
    <citation type="submission" date="2023-06" db="EMBL/GenBank/DDBJ databases">
        <authorList>
            <person name="Kobayashi Y."/>
            <person name="Kayamori A."/>
            <person name="Aoki K."/>
            <person name="Shiwa Y."/>
            <person name="Fujita N."/>
            <person name="Sugita T."/>
            <person name="Iwasaki W."/>
            <person name="Tanaka N."/>
            <person name="Takashima M."/>
        </authorList>
    </citation>
    <scope>NUCLEOTIDE SEQUENCE</scope>
    <source>
        <strain evidence="2">HIS016</strain>
    </source>
</reference>
<dbReference type="AlphaFoldDB" id="A0AAD3TNZ9"/>
<keyword evidence="3" id="KW-1185">Reference proteome</keyword>
<feature type="compositionally biased region" description="Acidic residues" evidence="1">
    <location>
        <begin position="92"/>
        <end position="107"/>
    </location>
</feature>
<evidence type="ECO:0000256" key="1">
    <source>
        <dbReference type="SAM" id="MobiDB-lite"/>
    </source>
</evidence>
<gene>
    <name evidence="2" type="ORF">CspeluHIS016_0105700</name>
</gene>
<feature type="region of interest" description="Disordered" evidence="1">
    <location>
        <begin position="1"/>
        <end position="146"/>
    </location>
</feature>
<evidence type="ECO:0000313" key="2">
    <source>
        <dbReference type="EMBL" id="GMK53984.1"/>
    </source>
</evidence>
<comment type="caution">
    <text evidence="2">The sequence shown here is derived from an EMBL/GenBank/DDBJ whole genome shotgun (WGS) entry which is preliminary data.</text>
</comment>
<name>A0AAD3TNZ9_9TREE</name>
<evidence type="ECO:0000313" key="3">
    <source>
        <dbReference type="Proteomes" id="UP001222932"/>
    </source>
</evidence>